<keyword evidence="3" id="KW-0285">Flavoprotein</keyword>
<dbReference type="Pfam" id="PF03060">
    <property type="entry name" value="NMO"/>
    <property type="match status" value="2"/>
</dbReference>
<comment type="caution">
    <text evidence="6">The sequence shown here is derived from an EMBL/GenBank/DDBJ whole genome shotgun (WGS) entry which is preliminary data.</text>
</comment>
<comment type="function">
    <text evidence="1">Nitronate monooxygenase that uses molecular oxygen to catalyze the oxidative denitrification of alkyl nitronates. Acts on propionate 3-nitronate (P3N), the presumed physiological substrate. Probably functions in the detoxification of P3N, a metabolic poison produced by plants and fungi as a defense mechanism.</text>
</comment>
<dbReference type="AlphaFoldDB" id="A0A3P1VG59"/>
<reference evidence="6 7" key="1">
    <citation type="submission" date="2018-11" db="EMBL/GenBank/DDBJ databases">
        <title>Genomes From Bacteria Associated with the Canine Oral Cavity: a Test Case for Automated Genome-Based Taxonomic Assignment.</title>
        <authorList>
            <person name="Coil D.A."/>
            <person name="Jospin G."/>
            <person name="Darling A.E."/>
            <person name="Wallis C."/>
            <person name="Davis I.J."/>
            <person name="Harris S."/>
            <person name="Eisen J.A."/>
            <person name="Holcombe L.J."/>
            <person name="O'Flynn C."/>
        </authorList>
    </citation>
    <scope>NUCLEOTIDE SEQUENCE [LARGE SCALE GENOMIC DNA]</scope>
    <source>
        <strain evidence="6 7">OH4621_COT-116</strain>
    </source>
</reference>
<gene>
    <name evidence="6" type="primary">fabK</name>
    <name evidence="6" type="ORF">EII38_06225</name>
</gene>
<dbReference type="Proteomes" id="UP000281771">
    <property type="component" value="Unassembled WGS sequence"/>
</dbReference>
<proteinExistence type="predicted"/>
<sequence length="326" mass="33977">MKKVIMKTSITELLNIKYPIFQGGMAWVADGDLAGAVSNAGGLGIIGGGNAPKEVVKANIDKVKSITDKPFGVNIMLLSPFADDIVDLVIEEGVKVVTTGAGNPGKYMDRLHAAGIIVIPVVPSVALAKRMEKLGVDAVIAEGMEAGGHIGKLTTMTLVRQVVDAVNIPVIGAGGIADGHGAAAVFMLGAEAVQVGTRFVVAKESNAHPAFKEKVLKAKDIDTVVSASVVGHPVRAIKNKLSTAYSQAEKDFLAGKKTVEEIEELGAGALRNAVVDGDVVNGSVMAGQIAGLVNKEETCEEILKDIYYGAAQVIRQEADRWADVSQ</sequence>
<keyword evidence="5" id="KW-0560">Oxidoreductase</keyword>
<dbReference type="Gene3D" id="3.20.20.70">
    <property type="entry name" value="Aldolase class I"/>
    <property type="match status" value="1"/>
</dbReference>
<dbReference type="InterPro" id="IPR004136">
    <property type="entry name" value="NMO"/>
</dbReference>
<dbReference type="CDD" id="cd04730">
    <property type="entry name" value="NPD_like"/>
    <property type="match status" value="1"/>
</dbReference>
<dbReference type="RefSeq" id="WP_124776909.1">
    <property type="nucleotide sequence ID" value="NZ_RQZA01000004.1"/>
</dbReference>
<evidence type="ECO:0000313" key="7">
    <source>
        <dbReference type="Proteomes" id="UP000281771"/>
    </source>
</evidence>
<dbReference type="NCBIfam" id="TIGR03151">
    <property type="entry name" value="enACPred_II"/>
    <property type="match status" value="1"/>
</dbReference>
<evidence type="ECO:0000256" key="5">
    <source>
        <dbReference type="ARBA" id="ARBA00023002"/>
    </source>
</evidence>
<organism evidence="6 7">
    <name type="scientific">Streptococcus minor</name>
    <dbReference type="NCBI Taxonomy" id="229549"/>
    <lineage>
        <taxon>Bacteria</taxon>
        <taxon>Bacillati</taxon>
        <taxon>Bacillota</taxon>
        <taxon>Bacilli</taxon>
        <taxon>Lactobacillales</taxon>
        <taxon>Streptococcaceae</taxon>
        <taxon>Streptococcus</taxon>
    </lineage>
</organism>
<dbReference type="GO" id="GO:0018580">
    <property type="term" value="F:nitronate monooxygenase activity"/>
    <property type="evidence" value="ECO:0007669"/>
    <property type="project" value="InterPro"/>
</dbReference>
<dbReference type="InterPro" id="IPR017569">
    <property type="entry name" value="Enoyl_ACP_red-II_put"/>
</dbReference>
<dbReference type="EMBL" id="RQZA01000004">
    <property type="protein sequence ID" value="RRD31373.1"/>
    <property type="molecule type" value="Genomic_DNA"/>
</dbReference>
<name>A0A3P1VG59_9STRE</name>
<keyword evidence="7" id="KW-1185">Reference proteome</keyword>
<dbReference type="SUPFAM" id="SSF51412">
    <property type="entry name" value="Inosine monophosphate dehydrogenase (IMPDH)"/>
    <property type="match status" value="1"/>
</dbReference>
<keyword evidence="4" id="KW-0288">FMN</keyword>
<dbReference type="PANTHER" id="PTHR32332">
    <property type="entry name" value="2-NITROPROPANE DIOXYGENASE"/>
    <property type="match status" value="1"/>
</dbReference>
<evidence type="ECO:0000256" key="2">
    <source>
        <dbReference type="ARBA" id="ARBA00013457"/>
    </source>
</evidence>
<accession>A0A3P1VG59</accession>
<protein>
    <recommendedName>
        <fullName evidence="2">Probable nitronate monooxygenase</fullName>
    </recommendedName>
</protein>
<evidence type="ECO:0000313" key="6">
    <source>
        <dbReference type="EMBL" id="RRD31373.1"/>
    </source>
</evidence>
<dbReference type="PANTHER" id="PTHR32332:SF20">
    <property type="entry name" value="2-NITROPROPANE DIOXYGENASE-LIKE PROTEIN"/>
    <property type="match status" value="1"/>
</dbReference>
<evidence type="ECO:0000256" key="3">
    <source>
        <dbReference type="ARBA" id="ARBA00022630"/>
    </source>
</evidence>
<evidence type="ECO:0000256" key="4">
    <source>
        <dbReference type="ARBA" id="ARBA00022643"/>
    </source>
</evidence>
<dbReference type="STRING" id="1123309.GCA_000377005_00856"/>
<dbReference type="InterPro" id="IPR013785">
    <property type="entry name" value="Aldolase_TIM"/>
</dbReference>
<evidence type="ECO:0000256" key="1">
    <source>
        <dbReference type="ARBA" id="ARBA00003535"/>
    </source>
</evidence>